<evidence type="ECO:0000256" key="5">
    <source>
        <dbReference type="ARBA" id="ARBA00022454"/>
    </source>
</evidence>
<evidence type="ECO:0000256" key="11">
    <source>
        <dbReference type="ARBA" id="ARBA00022838"/>
    </source>
</evidence>
<evidence type="ECO:0000256" key="19">
    <source>
        <dbReference type="SAM" id="MobiDB-lite"/>
    </source>
</evidence>
<accession>A0AAV5GNN7</accession>
<evidence type="ECO:0000256" key="17">
    <source>
        <dbReference type="ARBA" id="ARBA00044152"/>
    </source>
</evidence>
<keyword evidence="21" id="KW-1185">Reference proteome</keyword>
<evidence type="ECO:0000256" key="15">
    <source>
        <dbReference type="ARBA" id="ARBA00023306"/>
    </source>
</evidence>
<dbReference type="GO" id="GO:0051301">
    <property type="term" value="P:cell division"/>
    <property type="evidence" value="ECO:0007669"/>
    <property type="project" value="UniProtKB-KW"/>
</dbReference>
<evidence type="ECO:0000256" key="10">
    <source>
        <dbReference type="ARBA" id="ARBA00022829"/>
    </source>
</evidence>
<dbReference type="PANTHER" id="PTHR28216">
    <property type="entry name" value="DASH COMPLEX SUBUNIT DUO1"/>
    <property type="match status" value="1"/>
</dbReference>
<dbReference type="GO" id="GO:0000278">
    <property type="term" value="P:mitotic cell cycle"/>
    <property type="evidence" value="ECO:0007669"/>
    <property type="project" value="InterPro"/>
</dbReference>
<dbReference type="EMBL" id="BQKY01000015">
    <property type="protein sequence ID" value="GJN93951.1"/>
    <property type="molecule type" value="Genomic_DNA"/>
</dbReference>
<dbReference type="AlphaFoldDB" id="A0AAV5GNN7"/>
<dbReference type="Pfam" id="PF08651">
    <property type="entry name" value="DASH_Duo1"/>
    <property type="match status" value="1"/>
</dbReference>
<evidence type="ECO:0000256" key="7">
    <source>
        <dbReference type="ARBA" id="ARBA00022618"/>
    </source>
</evidence>
<keyword evidence="14" id="KW-0539">Nucleus</keyword>
<dbReference type="PANTHER" id="PTHR28216:SF1">
    <property type="entry name" value="DASH COMPLEX SUBUNIT DUO1"/>
    <property type="match status" value="1"/>
</dbReference>
<evidence type="ECO:0000256" key="2">
    <source>
        <dbReference type="ARBA" id="ARBA00004186"/>
    </source>
</evidence>
<sequence>MDSPSFPTPGSSSSAALHRNFDRLSLTDDSAAASSTTASSGGAGFLQDEDMSLALAGGDDSFDFVQPPVGAGAGERGAPAGDEEETLRFDGGPGTAAKGKAPAPEAEGLFFGGSMASAQRGPSASQRFAGAAVGSSVAGTAGVAADEVMLDGAVDEEEDDGESGMEGYTEEERERIVRLRDERDGLRGMNRVLDGMVGALRGMEGKMQAFESTISTSHALLDLYSRIASQAEHTKDLLLNGEWEGVMKDYDLLAAREAEAEAARLREEQEAEEARRRAEEERRRAEEEDERRRRDEEARRNAPPGRGRGRGLRGVPSSSALRGGFSRGSSTTSRGRSPTTTTSTSFSPTSNTSVASGIPTRGSAPVSGVRGVRGLRSRVATAGARGGRGRGGE</sequence>
<comment type="similarity">
    <text evidence="4">Belongs to the DASH complex DUO1 family.</text>
</comment>
<evidence type="ECO:0000256" key="8">
    <source>
        <dbReference type="ARBA" id="ARBA00022701"/>
    </source>
</evidence>
<dbReference type="GO" id="GO:0005874">
    <property type="term" value="C:microtubule"/>
    <property type="evidence" value="ECO:0007669"/>
    <property type="project" value="UniProtKB-KW"/>
</dbReference>
<dbReference type="GO" id="GO:0042729">
    <property type="term" value="C:DASH complex"/>
    <property type="evidence" value="ECO:0007669"/>
    <property type="project" value="InterPro"/>
</dbReference>
<feature type="compositionally biased region" description="Basic and acidic residues" evidence="19">
    <location>
        <begin position="277"/>
        <end position="300"/>
    </location>
</feature>
<keyword evidence="13" id="KW-0206">Cytoskeleton</keyword>
<dbReference type="GO" id="GO:0072686">
    <property type="term" value="C:mitotic spindle"/>
    <property type="evidence" value="ECO:0007669"/>
    <property type="project" value="InterPro"/>
</dbReference>
<keyword evidence="8" id="KW-0493">Microtubule</keyword>
<keyword evidence="10" id="KW-0159">Chromosome partition</keyword>
<evidence type="ECO:0000256" key="1">
    <source>
        <dbReference type="ARBA" id="ARBA00004123"/>
    </source>
</evidence>
<evidence type="ECO:0000256" key="4">
    <source>
        <dbReference type="ARBA" id="ARBA00005366"/>
    </source>
</evidence>
<dbReference type="Proteomes" id="UP001342314">
    <property type="component" value="Unassembled WGS sequence"/>
</dbReference>
<keyword evidence="11" id="KW-0995">Kinetochore</keyword>
<protein>
    <recommendedName>
        <fullName evidence="17">DASH complex subunit DUO1</fullName>
    </recommendedName>
    <alternativeName>
        <fullName evidence="18">Outer kinetochore protein DUO1</fullName>
    </alternativeName>
</protein>
<evidence type="ECO:0000256" key="14">
    <source>
        <dbReference type="ARBA" id="ARBA00023242"/>
    </source>
</evidence>
<keyword evidence="5" id="KW-0158">Chromosome</keyword>
<keyword evidence="12" id="KW-0175">Coiled coil</keyword>
<comment type="caution">
    <text evidence="20">The sequence shown here is derived from an EMBL/GenBank/DDBJ whole genome shotgun (WGS) entry which is preliminary data.</text>
</comment>
<comment type="subcellular location">
    <subcellularLocation>
        <location evidence="3">Chromosome</location>
        <location evidence="3">Centromere</location>
        <location evidence="3">Kinetochore</location>
    </subcellularLocation>
    <subcellularLocation>
        <location evidence="2">Cytoplasm</location>
        <location evidence="2">Cytoskeleton</location>
        <location evidence="2">Spindle</location>
    </subcellularLocation>
    <subcellularLocation>
        <location evidence="1">Nucleus</location>
    </subcellularLocation>
</comment>
<keyword evidence="7" id="KW-0132">Cell division</keyword>
<keyword evidence="6" id="KW-0963">Cytoplasm</keyword>
<feature type="region of interest" description="Disordered" evidence="19">
    <location>
        <begin position="277"/>
        <end position="393"/>
    </location>
</feature>
<evidence type="ECO:0000256" key="13">
    <source>
        <dbReference type="ARBA" id="ARBA00023212"/>
    </source>
</evidence>
<evidence type="ECO:0000256" key="12">
    <source>
        <dbReference type="ARBA" id="ARBA00023054"/>
    </source>
</evidence>
<keyword evidence="16" id="KW-0137">Centromere</keyword>
<feature type="compositionally biased region" description="Low complexity" evidence="19">
    <location>
        <begin position="95"/>
        <end position="106"/>
    </location>
</feature>
<gene>
    <name evidence="20" type="ORF">Rhopal_007010-T1</name>
</gene>
<evidence type="ECO:0000313" key="21">
    <source>
        <dbReference type="Proteomes" id="UP001342314"/>
    </source>
</evidence>
<dbReference type="GO" id="GO:0007059">
    <property type="term" value="P:chromosome segregation"/>
    <property type="evidence" value="ECO:0007669"/>
    <property type="project" value="UniProtKB-KW"/>
</dbReference>
<keyword evidence="15" id="KW-0131">Cell cycle</keyword>
<proteinExistence type="inferred from homology"/>
<evidence type="ECO:0000256" key="18">
    <source>
        <dbReference type="ARBA" id="ARBA00044358"/>
    </source>
</evidence>
<evidence type="ECO:0000256" key="3">
    <source>
        <dbReference type="ARBA" id="ARBA00004629"/>
    </source>
</evidence>
<dbReference type="InterPro" id="IPR013960">
    <property type="entry name" value="DASH_Duo1"/>
</dbReference>
<reference evidence="20 21" key="1">
    <citation type="submission" date="2021-12" db="EMBL/GenBank/DDBJ databases">
        <title>High titer production of polyol ester of fatty acids by Rhodotorula paludigena BS15 towards product separation-free biomass refinery.</title>
        <authorList>
            <person name="Mano J."/>
            <person name="Ono H."/>
            <person name="Tanaka T."/>
            <person name="Naito K."/>
            <person name="Sushida H."/>
            <person name="Ike M."/>
            <person name="Tokuyasu K."/>
            <person name="Kitaoka M."/>
        </authorList>
    </citation>
    <scope>NUCLEOTIDE SEQUENCE [LARGE SCALE GENOMIC DNA]</scope>
    <source>
        <strain evidence="20 21">BS15</strain>
    </source>
</reference>
<evidence type="ECO:0000256" key="9">
    <source>
        <dbReference type="ARBA" id="ARBA00022776"/>
    </source>
</evidence>
<feature type="compositionally biased region" description="Low complexity" evidence="19">
    <location>
        <begin position="366"/>
        <end position="383"/>
    </location>
</feature>
<feature type="region of interest" description="Disordered" evidence="19">
    <location>
        <begin position="57"/>
        <end position="106"/>
    </location>
</feature>
<keyword evidence="9" id="KW-0498">Mitosis</keyword>
<evidence type="ECO:0000256" key="6">
    <source>
        <dbReference type="ARBA" id="ARBA00022490"/>
    </source>
</evidence>
<evidence type="ECO:0000256" key="16">
    <source>
        <dbReference type="ARBA" id="ARBA00023328"/>
    </source>
</evidence>
<name>A0AAV5GNN7_9BASI</name>
<organism evidence="20 21">
    <name type="scientific">Rhodotorula paludigena</name>
    <dbReference type="NCBI Taxonomy" id="86838"/>
    <lineage>
        <taxon>Eukaryota</taxon>
        <taxon>Fungi</taxon>
        <taxon>Dikarya</taxon>
        <taxon>Basidiomycota</taxon>
        <taxon>Pucciniomycotina</taxon>
        <taxon>Microbotryomycetes</taxon>
        <taxon>Sporidiobolales</taxon>
        <taxon>Sporidiobolaceae</taxon>
        <taxon>Rhodotorula</taxon>
    </lineage>
</organism>
<evidence type="ECO:0000313" key="20">
    <source>
        <dbReference type="EMBL" id="GJN93951.1"/>
    </source>
</evidence>
<feature type="compositionally biased region" description="Low complexity" evidence="19">
    <location>
        <begin position="322"/>
        <end position="353"/>
    </location>
</feature>